<accession>A0AAQ4FLL3</accession>
<organism evidence="1 2">
    <name type="scientific">Amblyomma americanum</name>
    <name type="common">Lone star tick</name>
    <dbReference type="NCBI Taxonomy" id="6943"/>
    <lineage>
        <taxon>Eukaryota</taxon>
        <taxon>Metazoa</taxon>
        <taxon>Ecdysozoa</taxon>
        <taxon>Arthropoda</taxon>
        <taxon>Chelicerata</taxon>
        <taxon>Arachnida</taxon>
        <taxon>Acari</taxon>
        <taxon>Parasitiformes</taxon>
        <taxon>Ixodida</taxon>
        <taxon>Ixodoidea</taxon>
        <taxon>Ixodidae</taxon>
        <taxon>Amblyomminae</taxon>
        <taxon>Amblyomma</taxon>
    </lineage>
</organism>
<proteinExistence type="predicted"/>
<dbReference type="AlphaFoldDB" id="A0AAQ4FLL3"/>
<gene>
    <name evidence="1" type="ORF">V5799_022842</name>
</gene>
<comment type="caution">
    <text evidence="1">The sequence shown here is derived from an EMBL/GenBank/DDBJ whole genome shotgun (WGS) entry which is preliminary data.</text>
</comment>
<protein>
    <submittedName>
        <fullName evidence="1">Uncharacterized protein</fullName>
    </submittedName>
</protein>
<feature type="non-terminal residue" evidence="1">
    <location>
        <position position="89"/>
    </location>
</feature>
<dbReference type="Proteomes" id="UP001321473">
    <property type="component" value="Unassembled WGS sequence"/>
</dbReference>
<reference evidence="1 2" key="1">
    <citation type="journal article" date="2023" name="Arcadia Sci">
        <title>De novo assembly of a long-read Amblyomma americanum tick genome.</title>
        <authorList>
            <person name="Chou S."/>
            <person name="Poskanzer K.E."/>
            <person name="Rollins M."/>
            <person name="Thuy-Boun P.S."/>
        </authorList>
    </citation>
    <scope>NUCLEOTIDE SEQUENCE [LARGE SCALE GENOMIC DNA]</scope>
    <source>
        <strain evidence="1">F_SG_1</strain>
        <tissue evidence="1">Salivary glands</tissue>
    </source>
</reference>
<keyword evidence="2" id="KW-1185">Reference proteome</keyword>
<dbReference type="EMBL" id="JARKHS020001861">
    <property type="protein sequence ID" value="KAK8787382.1"/>
    <property type="molecule type" value="Genomic_DNA"/>
</dbReference>
<evidence type="ECO:0000313" key="2">
    <source>
        <dbReference type="Proteomes" id="UP001321473"/>
    </source>
</evidence>
<name>A0AAQ4FLL3_AMBAM</name>
<sequence>MRVVVFSSLFVLQKQPEHFPFFALARRSGHAMSQCVDLSCRLGGKKDERGLREGCSLRLQTVPLFSEIQGLLVFLSHFRPDEGTAGLCA</sequence>
<evidence type="ECO:0000313" key="1">
    <source>
        <dbReference type="EMBL" id="KAK8787382.1"/>
    </source>
</evidence>